<dbReference type="RefSeq" id="WP_062492485.1">
    <property type="nucleotide sequence ID" value="NZ_BOVJ01000054.1"/>
</dbReference>
<feature type="region of interest" description="Disordered" evidence="4">
    <location>
        <begin position="170"/>
        <end position="204"/>
    </location>
</feature>
<name>A0ABQ4N4L3_9BACL</name>
<evidence type="ECO:0000256" key="2">
    <source>
        <dbReference type="ARBA" id="ARBA00022759"/>
    </source>
</evidence>
<dbReference type="Pfam" id="PF00565">
    <property type="entry name" value="SNase"/>
    <property type="match status" value="1"/>
</dbReference>
<keyword evidence="2" id="KW-0255">Endonuclease</keyword>
<sequence length="241" mass="26639">MKKWRNVLVLAVLSILSILALGGCGVSDSASSDEFVKEVYRAYPELKGSAYETGTVKRVVDGDTFVLRSDDRVRMIGIDTPESTGGKVERYGKEAAAKSRSMLEGKKVYLFRDAGNTDRYGRLLRYVFVEGDAAMVNERLVAEGYAHMMTVPPNVMLADRFKEAERSARNGNRGLWGSGTAEPDASVSGTCENPRIKGNINSRGDKIYHMPDGRHYEQTKAEMMFCTEEEAVAAGFRKAKN</sequence>
<dbReference type="EMBL" id="BOVJ01000054">
    <property type="protein sequence ID" value="GIQ63110.1"/>
    <property type="molecule type" value="Genomic_DNA"/>
</dbReference>
<evidence type="ECO:0000313" key="6">
    <source>
        <dbReference type="EMBL" id="GIQ63110.1"/>
    </source>
</evidence>
<evidence type="ECO:0000256" key="1">
    <source>
        <dbReference type="ARBA" id="ARBA00022722"/>
    </source>
</evidence>
<dbReference type="Gene3D" id="2.40.50.90">
    <property type="match status" value="1"/>
</dbReference>
<accession>A0ABQ4N4L3</accession>
<keyword evidence="1" id="KW-0540">Nuclease</keyword>
<dbReference type="PROSITE" id="PS51257">
    <property type="entry name" value="PROKAR_LIPOPROTEIN"/>
    <property type="match status" value="1"/>
</dbReference>
<evidence type="ECO:0000259" key="5">
    <source>
        <dbReference type="PROSITE" id="PS50830"/>
    </source>
</evidence>
<dbReference type="InterPro" id="IPR035437">
    <property type="entry name" value="SNase_OB-fold_sf"/>
</dbReference>
<keyword evidence="3" id="KW-0378">Hydrolase</keyword>
<gene>
    <name evidence="6" type="ORF">PACILC2_16780</name>
</gene>
<dbReference type="PROSITE" id="PS50830">
    <property type="entry name" value="TNASE_3"/>
    <property type="match status" value="1"/>
</dbReference>
<reference evidence="6 7" key="1">
    <citation type="submission" date="2021-04" db="EMBL/GenBank/DDBJ databases">
        <title>Draft genome sequence of Paenibacillus cisolokensis, LC2-13A.</title>
        <authorList>
            <person name="Uke A."/>
            <person name="Chhe C."/>
            <person name="Baramee S."/>
            <person name="Kosugi A."/>
        </authorList>
    </citation>
    <scope>NUCLEOTIDE SEQUENCE [LARGE SCALE GENOMIC DNA]</scope>
    <source>
        <strain evidence="6 7">LC2-13A</strain>
    </source>
</reference>
<dbReference type="SMART" id="SM00318">
    <property type="entry name" value="SNc"/>
    <property type="match status" value="1"/>
</dbReference>
<keyword evidence="7" id="KW-1185">Reference proteome</keyword>
<evidence type="ECO:0000256" key="3">
    <source>
        <dbReference type="ARBA" id="ARBA00022801"/>
    </source>
</evidence>
<protein>
    <recommendedName>
        <fullName evidence="5">TNase-like domain-containing protein</fullName>
    </recommendedName>
</protein>
<feature type="domain" description="TNase-like" evidence="5">
    <location>
        <begin position="50"/>
        <end position="178"/>
    </location>
</feature>
<evidence type="ECO:0000256" key="4">
    <source>
        <dbReference type="SAM" id="MobiDB-lite"/>
    </source>
</evidence>
<evidence type="ECO:0000313" key="7">
    <source>
        <dbReference type="Proteomes" id="UP000680304"/>
    </source>
</evidence>
<dbReference type="SUPFAM" id="SSF50199">
    <property type="entry name" value="Staphylococcal nuclease"/>
    <property type="match status" value="1"/>
</dbReference>
<organism evidence="6 7">
    <name type="scientific">Paenibacillus cisolokensis</name>
    <dbReference type="NCBI Taxonomy" id="1658519"/>
    <lineage>
        <taxon>Bacteria</taxon>
        <taxon>Bacillati</taxon>
        <taxon>Bacillota</taxon>
        <taxon>Bacilli</taxon>
        <taxon>Bacillales</taxon>
        <taxon>Paenibacillaceae</taxon>
        <taxon>Paenibacillus</taxon>
    </lineage>
</organism>
<dbReference type="PANTHER" id="PTHR12302">
    <property type="entry name" value="EBNA2 BINDING PROTEIN P100"/>
    <property type="match status" value="1"/>
</dbReference>
<proteinExistence type="predicted"/>
<dbReference type="PANTHER" id="PTHR12302:SF3">
    <property type="entry name" value="SERINE_THREONINE-PROTEIN KINASE 31"/>
    <property type="match status" value="1"/>
</dbReference>
<dbReference type="InterPro" id="IPR016071">
    <property type="entry name" value="Staphylococal_nuclease_OB-fold"/>
</dbReference>
<comment type="caution">
    <text evidence="6">The sequence shown here is derived from an EMBL/GenBank/DDBJ whole genome shotgun (WGS) entry which is preliminary data.</text>
</comment>
<dbReference type="Proteomes" id="UP000680304">
    <property type="component" value="Unassembled WGS sequence"/>
</dbReference>